<accession>A0A8B7YHJ6</accession>
<feature type="compositionally biased region" description="Basic and acidic residues" evidence="1">
    <location>
        <begin position="202"/>
        <end position="211"/>
    </location>
</feature>
<evidence type="ECO:0000256" key="1">
    <source>
        <dbReference type="SAM" id="MobiDB-lite"/>
    </source>
</evidence>
<feature type="compositionally biased region" description="Polar residues" evidence="1">
    <location>
        <begin position="96"/>
        <end position="132"/>
    </location>
</feature>
<evidence type="ECO:0000313" key="2">
    <source>
        <dbReference type="Proteomes" id="UP000694845"/>
    </source>
</evidence>
<evidence type="ECO:0000313" key="3">
    <source>
        <dbReference type="RefSeq" id="XP_022092722.1"/>
    </source>
</evidence>
<dbReference type="RefSeq" id="XP_022092723.1">
    <property type="nucleotide sequence ID" value="XM_022237031.1"/>
</dbReference>
<dbReference type="KEGG" id="aplc:110980395"/>
<feature type="compositionally biased region" description="Basic residues" evidence="1">
    <location>
        <begin position="29"/>
        <end position="40"/>
    </location>
</feature>
<sequence>MSDNINQQVALPTAMLGAPLMPTGTTWKLKSKKRQGKKRPTRAEFSTGPEKKGKGSKKLLGRRMNIFRRESTKVTDPLDALERGHAADLVDIDTVQIKTSPQKSDNSKSGSSAKTEPSPSMVNLFGSLSSTRKSGEGEDKKGTAGPSGLAKKGGLVQRVRRFLRELRGKGTGAPKPLAGSVYETAIANGSPSSQVLSNGSTREWDRWRSVKETYTGRYTSKVSPLKTEKDTSSASTAGSGGSIPPGVGASSKPVGPSQLLPGLDPRSPAAWAITDWTSHRREGQGQSSNRPQSQSVVQAAQLPSQPRNVTYHGAGLATDTSQPTPVEQQSSIQTYKDPGYRRTHRIIVVKPRSSDPFESS</sequence>
<feature type="compositionally biased region" description="Polar residues" evidence="1">
    <location>
        <begin position="1"/>
        <end position="10"/>
    </location>
</feature>
<proteinExistence type="predicted"/>
<gene>
    <name evidence="3 4" type="primary">LOC110980395</name>
</gene>
<feature type="region of interest" description="Disordered" evidence="1">
    <location>
        <begin position="1"/>
        <end position="156"/>
    </location>
</feature>
<dbReference type="OrthoDB" id="10211721at2759"/>
<name>A0A8B7YHJ6_ACAPL</name>
<feature type="compositionally biased region" description="Polar residues" evidence="1">
    <location>
        <begin position="284"/>
        <end position="308"/>
    </location>
</feature>
<dbReference type="OMA" id="NGSTREW"/>
<protein>
    <submittedName>
        <fullName evidence="3 4">Uncharacterized protein LOC110980395</fullName>
    </submittedName>
</protein>
<feature type="compositionally biased region" description="Polar residues" evidence="1">
    <location>
        <begin position="318"/>
        <end position="334"/>
    </location>
</feature>
<dbReference type="AlphaFoldDB" id="A0A8B7YHJ6"/>
<feature type="compositionally biased region" description="Polar residues" evidence="1">
    <location>
        <begin position="187"/>
        <end position="201"/>
    </location>
</feature>
<dbReference type="RefSeq" id="XP_022092722.1">
    <property type="nucleotide sequence ID" value="XM_022237030.1"/>
</dbReference>
<reference evidence="3 4" key="1">
    <citation type="submission" date="2025-04" db="UniProtKB">
        <authorList>
            <consortium name="RefSeq"/>
        </authorList>
    </citation>
    <scope>IDENTIFICATION</scope>
</reference>
<evidence type="ECO:0000313" key="4">
    <source>
        <dbReference type="RefSeq" id="XP_022092723.1"/>
    </source>
</evidence>
<feature type="compositionally biased region" description="Basic and acidic residues" evidence="1">
    <location>
        <begin position="133"/>
        <end position="142"/>
    </location>
</feature>
<keyword evidence="2" id="KW-1185">Reference proteome</keyword>
<feature type="region of interest" description="Disordered" evidence="1">
    <location>
        <begin position="186"/>
        <end position="360"/>
    </location>
</feature>
<dbReference type="GeneID" id="110980395"/>
<dbReference type="Proteomes" id="UP000694845">
    <property type="component" value="Unplaced"/>
</dbReference>
<organism evidence="2 4">
    <name type="scientific">Acanthaster planci</name>
    <name type="common">Crown-of-thorns starfish</name>
    <dbReference type="NCBI Taxonomy" id="133434"/>
    <lineage>
        <taxon>Eukaryota</taxon>
        <taxon>Metazoa</taxon>
        <taxon>Echinodermata</taxon>
        <taxon>Eleutherozoa</taxon>
        <taxon>Asterozoa</taxon>
        <taxon>Asteroidea</taxon>
        <taxon>Valvatacea</taxon>
        <taxon>Valvatida</taxon>
        <taxon>Acanthasteridae</taxon>
        <taxon>Acanthaster</taxon>
    </lineage>
</organism>